<organism evidence="8 9">
    <name type="scientific">Candidatus Gottesmanbacteria bacterium RIFCSPLOWO2_01_FULL_46_9</name>
    <dbReference type="NCBI Taxonomy" id="1798394"/>
    <lineage>
        <taxon>Bacteria</taxon>
        <taxon>Candidatus Gottesmaniibacteriota</taxon>
    </lineage>
</organism>
<protein>
    <recommendedName>
        <fullName evidence="4 6">50S ribosomal protein L17</fullName>
    </recommendedName>
</protein>
<dbReference type="PROSITE" id="PS01167">
    <property type="entry name" value="RIBOSOMAL_L17"/>
    <property type="match status" value="1"/>
</dbReference>
<dbReference type="InterPro" id="IPR000456">
    <property type="entry name" value="Ribosomal_bL17"/>
</dbReference>
<feature type="region of interest" description="Disordered" evidence="7">
    <location>
        <begin position="133"/>
        <end position="168"/>
    </location>
</feature>
<evidence type="ECO:0000256" key="1">
    <source>
        <dbReference type="ARBA" id="ARBA00008777"/>
    </source>
</evidence>
<keyword evidence="2 5" id="KW-0689">Ribosomal protein</keyword>
<evidence type="ECO:0000256" key="4">
    <source>
        <dbReference type="ARBA" id="ARBA00035494"/>
    </source>
</evidence>
<dbReference type="PANTHER" id="PTHR14413:SF16">
    <property type="entry name" value="LARGE RIBOSOMAL SUBUNIT PROTEIN BL17M"/>
    <property type="match status" value="1"/>
</dbReference>
<evidence type="ECO:0000313" key="8">
    <source>
        <dbReference type="EMBL" id="OGG31455.1"/>
    </source>
</evidence>
<evidence type="ECO:0000256" key="2">
    <source>
        <dbReference type="ARBA" id="ARBA00022980"/>
    </source>
</evidence>
<dbReference type="Proteomes" id="UP000176450">
    <property type="component" value="Unassembled WGS sequence"/>
</dbReference>
<evidence type="ECO:0000313" key="9">
    <source>
        <dbReference type="Proteomes" id="UP000176450"/>
    </source>
</evidence>
<dbReference type="SUPFAM" id="SSF64263">
    <property type="entry name" value="Prokaryotic ribosomal protein L17"/>
    <property type="match status" value="1"/>
</dbReference>
<evidence type="ECO:0000256" key="3">
    <source>
        <dbReference type="ARBA" id="ARBA00023274"/>
    </source>
</evidence>
<comment type="caution">
    <text evidence="8">The sequence shown here is derived from an EMBL/GenBank/DDBJ whole genome shotgun (WGS) entry which is preliminary data.</text>
</comment>
<accession>A0A1F6B3G2</accession>
<reference evidence="8 9" key="1">
    <citation type="journal article" date="2016" name="Nat. Commun.">
        <title>Thousands of microbial genomes shed light on interconnected biogeochemical processes in an aquifer system.</title>
        <authorList>
            <person name="Anantharaman K."/>
            <person name="Brown C.T."/>
            <person name="Hug L.A."/>
            <person name="Sharon I."/>
            <person name="Castelle C.J."/>
            <person name="Probst A.J."/>
            <person name="Thomas B.C."/>
            <person name="Singh A."/>
            <person name="Wilkins M.J."/>
            <person name="Karaoz U."/>
            <person name="Brodie E.L."/>
            <person name="Williams K.H."/>
            <person name="Hubbard S.S."/>
            <person name="Banfield J.F."/>
        </authorList>
    </citation>
    <scope>NUCLEOTIDE SEQUENCE [LARGE SCALE GENOMIC DNA]</scope>
</reference>
<evidence type="ECO:0000256" key="7">
    <source>
        <dbReference type="SAM" id="MobiDB-lite"/>
    </source>
</evidence>
<comment type="similarity">
    <text evidence="1 5">Belongs to the bacterial ribosomal protein bL17 family.</text>
</comment>
<sequence>MRHAVSGRKLSRTTNERRRLFAGLIRDLIIRDGITTTIAKAKAIQPLIEKLITKAKSGSEVDRRRVDATLTDRKITAQLFDEAKTRFAGRSSGFTRIIKLGKRKGDATDVAQISFVDQKVVVEMVAPKKAKQEAVKPVEKKSVAGPKAKKETVKKQVKKVEKKTAKKE</sequence>
<dbReference type="NCBIfam" id="TIGR00059">
    <property type="entry name" value="L17"/>
    <property type="match status" value="1"/>
</dbReference>
<dbReference type="InterPro" id="IPR036373">
    <property type="entry name" value="Ribosomal_bL17_sf"/>
</dbReference>
<proteinExistence type="inferred from homology"/>
<dbReference type="GO" id="GO:0006412">
    <property type="term" value="P:translation"/>
    <property type="evidence" value="ECO:0007669"/>
    <property type="project" value="InterPro"/>
</dbReference>
<keyword evidence="3 5" id="KW-0687">Ribonucleoprotein</keyword>
<dbReference type="Pfam" id="PF01196">
    <property type="entry name" value="Ribosomal_L17"/>
    <property type="match status" value="1"/>
</dbReference>
<dbReference type="GO" id="GO:0003735">
    <property type="term" value="F:structural constituent of ribosome"/>
    <property type="evidence" value="ECO:0007669"/>
    <property type="project" value="InterPro"/>
</dbReference>
<dbReference type="PANTHER" id="PTHR14413">
    <property type="entry name" value="RIBOSOMAL PROTEIN L17"/>
    <property type="match status" value="1"/>
</dbReference>
<dbReference type="EMBL" id="MFJX01000011">
    <property type="protein sequence ID" value="OGG31455.1"/>
    <property type="molecule type" value="Genomic_DNA"/>
</dbReference>
<name>A0A1F6B3G2_9BACT</name>
<dbReference type="Gene3D" id="3.90.1030.10">
    <property type="entry name" value="Ribosomal protein L17"/>
    <property type="match status" value="1"/>
</dbReference>
<gene>
    <name evidence="8" type="ORF">A3A63_03475</name>
</gene>
<dbReference type="GO" id="GO:0022625">
    <property type="term" value="C:cytosolic large ribosomal subunit"/>
    <property type="evidence" value="ECO:0007669"/>
    <property type="project" value="TreeGrafter"/>
</dbReference>
<evidence type="ECO:0000256" key="6">
    <source>
        <dbReference type="RuleBase" id="RU000661"/>
    </source>
</evidence>
<dbReference type="AlphaFoldDB" id="A0A1F6B3G2"/>
<dbReference type="InterPro" id="IPR047859">
    <property type="entry name" value="Ribosomal_bL17_CS"/>
</dbReference>
<evidence type="ECO:0000256" key="5">
    <source>
        <dbReference type="RuleBase" id="RU000660"/>
    </source>
</evidence>